<evidence type="ECO:0000259" key="3">
    <source>
        <dbReference type="PROSITE" id="PS50118"/>
    </source>
</evidence>
<dbReference type="PANTHER" id="PTHR48112">
    <property type="entry name" value="HIGH MOBILITY GROUP PROTEIN DSP1"/>
    <property type="match status" value="1"/>
</dbReference>
<feature type="domain" description="HMG box" evidence="3">
    <location>
        <begin position="135"/>
        <end position="203"/>
    </location>
</feature>
<dbReference type="EMBL" id="DF836330">
    <property type="protein sequence ID" value="GAN03463.1"/>
    <property type="molecule type" value="Genomic_DNA"/>
</dbReference>
<dbReference type="AlphaFoldDB" id="A0A0C9MNA7"/>
<evidence type="ECO:0000313" key="4">
    <source>
        <dbReference type="EMBL" id="GAN03463.1"/>
    </source>
</evidence>
<dbReference type="SMART" id="SM00398">
    <property type="entry name" value="HMG"/>
    <property type="match status" value="2"/>
</dbReference>
<sequence>MSLIKAFGALTIQSRSFVSARALHPKQFTSILQDVPIKPRSGWQVYMNENLRNFKDPNNNNKIDLKTAMHELSASWKAMSEAQKKVYKERFEAAVKLHDDSKAKALLNATSKQIKEENGLRRKYNLPPLRDPRQPKRGRNSFLLYLDHLKATDDSFIHKAHGKDMVVEAGKKYRALSEAEKNVYRDQAKVIQDKYNQEMQKYYMENGLRNE</sequence>
<dbReference type="OrthoDB" id="5550281at2759"/>
<dbReference type="CDD" id="cd00084">
    <property type="entry name" value="HMG-box_SF"/>
    <property type="match status" value="1"/>
</dbReference>
<dbReference type="SUPFAM" id="SSF47095">
    <property type="entry name" value="HMG-box"/>
    <property type="match status" value="2"/>
</dbReference>
<dbReference type="Pfam" id="PF00505">
    <property type="entry name" value="HMG_box"/>
    <property type="match status" value="2"/>
</dbReference>
<dbReference type="InterPro" id="IPR036910">
    <property type="entry name" value="HMG_box_dom_sf"/>
</dbReference>
<feature type="DNA-binding region" description="HMG box" evidence="2">
    <location>
        <begin position="135"/>
        <end position="203"/>
    </location>
</feature>
<evidence type="ECO:0000313" key="5">
    <source>
        <dbReference type="Proteomes" id="UP000053815"/>
    </source>
</evidence>
<feature type="DNA-binding region" description="HMG box" evidence="2">
    <location>
        <begin position="36"/>
        <end position="106"/>
    </location>
</feature>
<evidence type="ECO:0000256" key="1">
    <source>
        <dbReference type="ARBA" id="ARBA00023125"/>
    </source>
</evidence>
<dbReference type="GO" id="GO:0003677">
    <property type="term" value="F:DNA binding"/>
    <property type="evidence" value="ECO:0007669"/>
    <property type="project" value="UniProtKB-UniRule"/>
</dbReference>
<dbReference type="InterPro" id="IPR050342">
    <property type="entry name" value="HMGB"/>
</dbReference>
<organism evidence="4">
    <name type="scientific">Mucor ambiguus</name>
    <dbReference type="NCBI Taxonomy" id="91626"/>
    <lineage>
        <taxon>Eukaryota</taxon>
        <taxon>Fungi</taxon>
        <taxon>Fungi incertae sedis</taxon>
        <taxon>Mucoromycota</taxon>
        <taxon>Mucoromycotina</taxon>
        <taxon>Mucoromycetes</taxon>
        <taxon>Mucorales</taxon>
        <taxon>Mucorineae</taxon>
        <taxon>Mucoraceae</taxon>
        <taxon>Mucor</taxon>
    </lineage>
</organism>
<evidence type="ECO:0000256" key="2">
    <source>
        <dbReference type="PROSITE-ProRule" id="PRU00267"/>
    </source>
</evidence>
<dbReference type="InterPro" id="IPR009071">
    <property type="entry name" value="HMG_box_dom"/>
</dbReference>
<gene>
    <name evidence="4" type="ORF">MAM1_0041c02916</name>
</gene>
<dbReference type="Proteomes" id="UP000053815">
    <property type="component" value="Unassembled WGS sequence"/>
</dbReference>
<dbReference type="GO" id="GO:0005634">
    <property type="term" value="C:nucleus"/>
    <property type="evidence" value="ECO:0007669"/>
    <property type="project" value="UniProtKB-UniRule"/>
</dbReference>
<protein>
    <recommendedName>
        <fullName evidence="3">HMG box domain-containing protein</fullName>
    </recommendedName>
</protein>
<keyword evidence="5" id="KW-1185">Reference proteome</keyword>
<feature type="domain" description="HMG box" evidence="3">
    <location>
        <begin position="36"/>
        <end position="106"/>
    </location>
</feature>
<keyword evidence="2" id="KW-0539">Nucleus</keyword>
<accession>A0A0C9MNA7</accession>
<dbReference type="PROSITE" id="PS50118">
    <property type="entry name" value="HMG_BOX_2"/>
    <property type="match status" value="2"/>
</dbReference>
<proteinExistence type="predicted"/>
<name>A0A0C9MNA7_9FUNG</name>
<dbReference type="STRING" id="91626.A0A0C9MNA7"/>
<reference evidence="4" key="1">
    <citation type="submission" date="2014-09" db="EMBL/GenBank/DDBJ databases">
        <title>Draft genome sequence of an oleaginous Mucoromycotina fungus Mucor ambiguus NBRC6742.</title>
        <authorList>
            <person name="Takeda I."/>
            <person name="Yamane N."/>
            <person name="Morita T."/>
            <person name="Tamano K."/>
            <person name="Machida M."/>
            <person name="Baker S."/>
            <person name="Koike H."/>
        </authorList>
    </citation>
    <scope>NUCLEOTIDE SEQUENCE</scope>
    <source>
        <strain evidence="4">NBRC 6742</strain>
    </source>
</reference>
<dbReference type="Gene3D" id="1.10.30.10">
    <property type="entry name" value="High mobility group box domain"/>
    <property type="match status" value="2"/>
</dbReference>
<keyword evidence="1 2" id="KW-0238">DNA-binding</keyword>